<keyword evidence="7" id="KW-0131">Cell cycle</keyword>
<dbReference type="Gene3D" id="6.10.250.660">
    <property type="match status" value="2"/>
</dbReference>
<protein>
    <recommendedName>
        <fullName evidence="3">Cell wall synthesis protein Wag31</fullName>
    </recommendedName>
    <alternativeName>
        <fullName evidence="8">Antigen 84</fullName>
    </alternativeName>
</protein>
<evidence type="ECO:0000256" key="1">
    <source>
        <dbReference type="ARBA" id="ARBA00004496"/>
    </source>
</evidence>
<feature type="compositionally biased region" description="Low complexity" evidence="9">
    <location>
        <begin position="140"/>
        <end position="149"/>
    </location>
</feature>
<feature type="region of interest" description="Disordered" evidence="9">
    <location>
        <begin position="99"/>
        <end position="200"/>
    </location>
</feature>
<dbReference type="InterPro" id="IPR019933">
    <property type="entry name" value="DivIVA_domain"/>
</dbReference>
<dbReference type="GO" id="GO:0005737">
    <property type="term" value="C:cytoplasm"/>
    <property type="evidence" value="ECO:0007669"/>
    <property type="project" value="UniProtKB-SubCell"/>
</dbReference>
<gene>
    <name evidence="10" type="ORF">SAMN05216174_106342</name>
</gene>
<comment type="similarity">
    <text evidence="2">Belongs to the DivIVA family.</text>
</comment>
<feature type="compositionally biased region" description="Low complexity" evidence="9">
    <location>
        <begin position="173"/>
        <end position="187"/>
    </location>
</feature>
<dbReference type="AlphaFoldDB" id="A0A1G6RGM2"/>
<evidence type="ECO:0000256" key="5">
    <source>
        <dbReference type="ARBA" id="ARBA00022618"/>
    </source>
</evidence>
<evidence type="ECO:0000256" key="4">
    <source>
        <dbReference type="ARBA" id="ARBA00022490"/>
    </source>
</evidence>
<dbReference type="STRING" id="1271860.SAMN05216174_106342"/>
<keyword evidence="4" id="KW-0963">Cytoplasm</keyword>
<evidence type="ECO:0000256" key="6">
    <source>
        <dbReference type="ARBA" id="ARBA00023054"/>
    </source>
</evidence>
<comment type="subcellular location">
    <subcellularLocation>
        <location evidence="1">Cytoplasm</location>
    </subcellularLocation>
</comment>
<sequence>MPLSPKVVREVTFDKAPFGRRGYHEDQVDAFLDRIEDALAGGEPLTAQEVREVVFDAAPLVKRGYHEEQVDEFLDTIAVELEARERAKIGKRVPIAAPRKPVSAQPAQIQQTPQTPPTLVTPTATAIPLNISQPAPPAAQEPAAAPASPDFTSPADLVLGPGATNGHGARTNGHAPAPGAGEQAPAARNGHSAPASTSAPHEIIDPSVPFLPLPPAPADERGYRAVDVERLAHLLTRAAYEKDGGPTAKQIANAPLARTMFDGQGYHPGVIDTVVAAWVDELRRRRSP</sequence>
<evidence type="ECO:0000313" key="10">
    <source>
        <dbReference type="EMBL" id="SDD03789.1"/>
    </source>
</evidence>
<dbReference type="NCBIfam" id="TIGR03544">
    <property type="entry name" value="DivI1A_domain"/>
    <property type="match status" value="2"/>
</dbReference>
<feature type="compositionally biased region" description="Low complexity" evidence="9">
    <location>
        <begin position="104"/>
        <end position="133"/>
    </location>
</feature>
<dbReference type="PANTHER" id="PTHR35794:SF2">
    <property type="entry name" value="CELL DIVISION PROTEIN DIVIVA"/>
    <property type="match status" value="1"/>
</dbReference>
<evidence type="ECO:0000256" key="8">
    <source>
        <dbReference type="ARBA" id="ARBA00031737"/>
    </source>
</evidence>
<evidence type="ECO:0000256" key="2">
    <source>
        <dbReference type="ARBA" id="ARBA00009008"/>
    </source>
</evidence>
<dbReference type="OrthoDB" id="5198800at2"/>
<dbReference type="EMBL" id="FMZZ01000006">
    <property type="protein sequence ID" value="SDD03789.1"/>
    <property type="molecule type" value="Genomic_DNA"/>
</dbReference>
<dbReference type="GO" id="GO:0051301">
    <property type="term" value="P:cell division"/>
    <property type="evidence" value="ECO:0007669"/>
    <property type="project" value="UniProtKB-KW"/>
</dbReference>
<dbReference type="Proteomes" id="UP000199501">
    <property type="component" value="Unassembled WGS sequence"/>
</dbReference>
<proteinExistence type="inferred from homology"/>
<name>A0A1G6RGM2_9PSEU</name>
<evidence type="ECO:0000256" key="3">
    <source>
        <dbReference type="ARBA" id="ARBA00018787"/>
    </source>
</evidence>
<evidence type="ECO:0000313" key="11">
    <source>
        <dbReference type="Proteomes" id="UP000199501"/>
    </source>
</evidence>
<keyword evidence="6" id="KW-0175">Coiled coil</keyword>
<evidence type="ECO:0000256" key="9">
    <source>
        <dbReference type="SAM" id="MobiDB-lite"/>
    </source>
</evidence>
<accession>A0A1G6RGM2</accession>
<dbReference type="PANTHER" id="PTHR35794">
    <property type="entry name" value="CELL DIVISION PROTEIN DIVIVA"/>
    <property type="match status" value="1"/>
</dbReference>
<organism evidence="10 11">
    <name type="scientific">Actinokineospora iranica</name>
    <dbReference type="NCBI Taxonomy" id="1271860"/>
    <lineage>
        <taxon>Bacteria</taxon>
        <taxon>Bacillati</taxon>
        <taxon>Actinomycetota</taxon>
        <taxon>Actinomycetes</taxon>
        <taxon>Pseudonocardiales</taxon>
        <taxon>Pseudonocardiaceae</taxon>
        <taxon>Actinokineospora</taxon>
    </lineage>
</organism>
<dbReference type="InterPro" id="IPR007793">
    <property type="entry name" value="DivIVA_fam"/>
</dbReference>
<evidence type="ECO:0000256" key="7">
    <source>
        <dbReference type="ARBA" id="ARBA00023306"/>
    </source>
</evidence>
<keyword evidence="11" id="KW-1185">Reference proteome</keyword>
<reference evidence="11" key="1">
    <citation type="submission" date="2016-10" db="EMBL/GenBank/DDBJ databases">
        <authorList>
            <person name="Varghese N."/>
            <person name="Submissions S."/>
        </authorList>
    </citation>
    <scope>NUCLEOTIDE SEQUENCE [LARGE SCALE GENOMIC DNA]</scope>
    <source>
        <strain evidence="11">IBRC-M 10403</strain>
    </source>
</reference>
<dbReference type="RefSeq" id="WP_091450814.1">
    <property type="nucleotide sequence ID" value="NZ_FMZZ01000006.1"/>
</dbReference>
<keyword evidence="5" id="KW-0132">Cell division</keyword>